<evidence type="ECO:0000259" key="9">
    <source>
        <dbReference type="PROSITE" id="PS51755"/>
    </source>
</evidence>
<dbReference type="InterPro" id="IPR001867">
    <property type="entry name" value="OmpR/PhoB-type_DNA-bd"/>
</dbReference>
<dbReference type="Pfam" id="PF00072">
    <property type="entry name" value="Response_reg"/>
    <property type="match status" value="1"/>
</dbReference>
<dbReference type="InterPro" id="IPR039420">
    <property type="entry name" value="WalR-like"/>
</dbReference>
<evidence type="ECO:0000256" key="7">
    <source>
        <dbReference type="PROSITE-ProRule" id="PRU01091"/>
    </source>
</evidence>
<dbReference type="InterPro" id="IPR016032">
    <property type="entry name" value="Sig_transdc_resp-reg_C-effctor"/>
</dbReference>
<dbReference type="Pfam" id="PF00486">
    <property type="entry name" value="Trans_reg_C"/>
    <property type="match status" value="1"/>
</dbReference>
<evidence type="ECO:0000256" key="1">
    <source>
        <dbReference type="ARBA" id="ARBA00022553"/>
    </source>
</evidence>
<sequence length="227" mass="25278">MIDALVVEDESELQDAIVTTLQMEGMRAVGLSSVEAAERWLSTNQTLTILLDLTLPGVGGLEWLRSHRPAQNTGLIIITGHPSARARVEARTLGADDYLQKPLNLEEVTLTVRNLIQRLPRTNQWTLDLLNWTLVPPTGQQVRLTASELGFLHALAREPGSAVDRREIIRYLGANESSYDMRRMEVLVRRLRSKLEEETGEVSPIQTARGVGYSFTAAIRVAERPDG</sequence>
<evidence type="ECO:0000313" key="10">
    <source>
        <dbReference type="EMBL" id="MEX0385750.1"/>
    </source>
</evidence>
<evidence type="ECO:0000256" key="2">
    <source>
        <dbReference type="ARBA" id="ARBA00023012"/>
    </source>
</evidence>
<dbReference type="PROSITE" id="PS51755">
    <property type="entry name" value="OMPR_PHOB"/>
    <property type="match status" value="1"/>
</dbReference>
<keyword evidence="5" id="KW-0804">Transcription</keyword>
<feature type="modified residue" description="4-aspartylphosphate" evidence="6">
    <location>
        <position position="52"/>
    </location>
</feature>
<dbReference type="SMART" id="SM00448">
    <property type="entry name" value="REC"/>
    <property type="match status" value="1"/>
</dbReference>
<dbReference type="SUPFAM" id="SSF46894">
    <property type="entry name" value="C-terminal effector domain of the bipartite response regulators"/>
    <property type="match status" value="1"/>
</dbReference>
<proteinExistence type="predicted"/>
<keyword evidence="11" id="KW-1185">Reference proteome</keyword>
<dbReference type="InterPro" id="IPR036388">
    <property type="entry name" value="WH-like_DNA-bd_sf"/>
</dbReference>
<accession>A0ABV3S6U2</accession>
<reference evidence="10 11" key="1">
    <citation type="submission" date="2024-02" db="EMBL/GenBank/DDBJ databases">
        <title>New especies of Spiribacter isolated from saline water.</title>
        <authorList>
            <person name="Leon M.J."/>
            <person name="De La Haba R."/>
            <person name="Sanchez-Porro C."/>
            <person name="Ventosa A."/>
        </authorList>
    </citation>
    <scope>NUCLEOTIDE SEQUENCE [LARGE SCALE GENOMIC DNA]</scope>
    <source>
        <strain evidence="11">ag22IC4-227</strain>
    </source>
</reference>
<organism evidence="10 11">
    <name type="scientific">Spiribacter onubensis</name>
    <dbReference type="NCBI Taxonomy" id="3122420"/>
    <lineage>
        <taxon>Bacteria</taxon>
        <taxon>Pseudomonadati</taxon>
        <taxon>Pseudomonadota</taxon>
        <taxon>Gammaproteobacteria</taxon>
        <taxon>Chromatiales</taxon>
        <taxon>Ectothiorhodospiraceae</taxon>
        <taxon>Spiribacter</taxon>
    </lineage>
</organism>
<dbReference type="Proteomes" id="UP001556653">
    <property type="component" value="Unassembled WGS sequence"/>
</dbReference>
<evidence type="ECO:0000256" key="5">
    <source>
        <dbReference type="ARBA" id="ARBA00023163"/>
    </source>
</evidence>
<feature type="domain" description="Response regulatory" evidence="8">
    <location>
        <begin position="3"/>
        <end position="116"/>
    </location>
</feature>
<feature type="DNA-binding region" description="OmpR/PhoB-type" evidence="7">
    <location>
        <begin position="117"/>
        <end position="217"/>
    </location>
</feature>
<evidence type="ECO:0000256" key="6">
    <source>
        <dbReference type="PROSITE-ProRule" id="PRU00169"/>
    </source>
</evidence>
<feature type="domain" description="OmpR/PhoB-type" evidence="9">
    <location>
        <begin position="117"/>
        <end position="217"/>
    </location>
</feature>
<evidence type="ECO:0000256" key="3">
    <source>
        <dbReference type="ARBA" id="ARBA00023015"/>
    </source>
</evidence>
<comment type="caution">
    <text evidence="10">The sequence shown here is derived from an EMBL/GenBank/DDBJ whole genome shotgun (WGS) entry which is preliminary data.</text>
</comment>
<dbReference type="Gene3D" id="3.40.50.2300">
    <property type="match status" value="1"/>
</dbReference>
<keyword evidence="4 7" id="KW-0238">DNA-binding</keyword>
<protein>
    <submittedName>
        <fullName evidence="10">Response regulator transcription factor</fullName>
    </submittedName>
</protein>
<dbReference type="EMBL" id="JBAKFJ010000001">
    <property type="protein sequence ID" value="MEX0385750.1"/>
    <property type="molecule type" value="Genomic_DNA"/>
</dbReference>
<dbReference type="SUPFAM" id="SSF52172">
    <property type="entry name" value="CheY-like"/>
    <property type="match status" value="1"/>
</dbReference>
<dbReference type="Gene3D" id="1.10.10.10">
    <property type="entry name" value="Winged helix-like DNA-binding domain superfamily/Winged helix DNA-binding domain"/>
    <property type="match status" value="1"/>
</dbReference>
<dbReference type="CDD" id="cd00383">
    <property type="entry name" value="trans_reg_C"/>
    <property type="match status" value="1"/>
</dbReference>
<gene>
    <name evidence="10" type="ORF">V6X64_01900</name>
</gene>
<dbReference type="PROSITE" id="PS50110">
    <property type="entry name" value="RESPONSE_REGULATORY"/>
    <property type="match status" value="1"/>
</dbReference>
<evidence type="ECO:0000259" key="8">
    <source>
        <dbReference type="PROSITE" id="PS50110"/>
    </source>
</evidence>
<dbReference type="InterPro" id="IPR001789">
    <property type="entry name" value="Sig_transdc_resp-reg_receiver"/>
</dbReference>
<name>A0ABV3S6U2_9GAMM</name>
<keyword evidence="3" id="KW-0805">Transcription regulation</keyword>
<dbReference type="SMART" id="SM00862">
    <property type="entry name" value="Trans_reg_C"/>
    <property type="match status" value="1"/>
</dbReference>
<evidence type="ECO:0000313" key="11">
    <source>
        <dbReference type="Proteomes" id="UP001556653"/>
    </source>
</evidence>
<dbReference type="PANTHER" id="PTHR48111:SF1">
    <property type="entry name" value="TWO-COMPONENT RESPONSE REGULATOR ORR33"/>
    <property type="match status" value="1"/>
</dbReference>
<evidence type="ECO:0000256" key="4">
    <source>
        <dbReference type="ARBA" id="ARBA00023125"/>
    </source>
</evidence>
<dbReference type="RefSeq" id="WP_367966230.1">
    <property type="nucleotide sequence ID" value="NZ_JBAKFI010000004.1"/>
</dbReference>
<dbReference type="PANTHER" id="PTHR48111">
    <property type="entry name" value="REGULATOR OF RPOS"/>
    <property type="match status" value="1"/>
</dbReference>
<keyword evidence="1 6" id="KW-0597">Phosphoprotein</keyword>
<dbReference type="InterPro" id="IPR011006">
    <property type="entry name" value="CheY-like_superfamily"/>
</dbReference>
<keyword evidence="2" id="KW-0902">Two-component regulatory system</keyword>